<dbReference type="EMBL" id="AZFJ01000057">
    <property type="protein sequence ID" value="KRL84925.1"/>
    <property type="molecule type" value="Genomic_DNA"/>
</dbReference>
<reference evidence="1 2" key="1">
    <citation type="journal article" date="2015" name="Genome Announc.">
        <title>Expanding the biotechnology potential of lactobacilli through comparative genomics of 213 strains and associated genera.</title>
        <authorList>
            <person name="Sun Z."/>
            <person name="Harris H.M."/>
            <person name="McCann A."/>
            <person name="Guo C."/>
            <person name="Argimon S."/>
            <person name="Zhang W."/>
            <person name="Yang X."/>
            <person name="Jeffery I.B."/>
            <person name="Cooney J.C."/>
            <person name="Kagawa T.F."/>
            <person name="Liu W."/>
            <person name="Song Y."/>
            <person name="Salvetti E."/>
            <person name="Wrobel A."/>
            <person name="Rasinkangas P."/>
            <person name="Parkhill J."/>
            <person name="Rea M.C."/>
            <person name="O'Sullivan O."/>
            <person name="Ritari J."/>
            <person name="Douillard F.P."/>
            <person name="Paul Ross R."/>
            <person name="Yang R."/>
            <person name="Briner A.E."/>
            <person name="Felis G.E."/>
            <person name="de Vos W.M."/>
            <person name="Barrangou R."/>
            <person name="Klaenhammer T.R."/>
            <person name="Caufield P.W."/>
            <person name="Cui Y."/>
            <person name="Zhang H."/>
            <person name="O'Toole P.W."/>
        </authorList>
    </citation>
    <scope>NUCLEOTIDE SEQUENCE [LARGE SCALE GENOMIC DNA]</scope>
    <source>
        <strain evidence="1 2">DSM 15945</strain>
    </source>
</reference>
<evidence type="ECO:0000313" key="2">
    <source>
        <dbReference type="Proteomes" id="UP000051922"/>
    </source>
</evidence>
<gene>
    <name evidence="1" type="ORF">FC50_GL001939</name>
</gene>
<dbReference type="PATRIC" id="fig|1423783.4.peg.1982"/>
<proteinExistence type="predicted"/>
<dbReference type="STRING" id="1423783.FC50_GL001939"/>
<accession>A0A0R1TUP4</accession>
<protein>
    <submittedName>
        <fullName evidence="1">Uncharacterized protein</fullName>
    </submittedName>
</protein>
<comment type="caution">
    <text evidence="1">The sequence shown here is derived from an EMBL/GenBank/DDBJ whole genome shotgun (WGS) entry which is preliminary data.</text>
</comment>
<name>A0A0R1TUP4_9LACO</name>
<sequence length="118" mass="13866">MARELSRKRLIKQKQEWQANHQNFMHDAASYHQIRANNQTGVVGVSRMTDSNLWCARLMVHGKLVLNRVFYHFTDAVEARMAAEREYLPAKAWQFVVFEHTPRQQTRHVVINDGYGVQ</sequence>
<dbReference type="Proteomes" id="UP000051922">
    <property type="component" value="Unassembled WGS sequence"/>
</dbReference>
<evidence type="ECO:0000313" key="1">
    <source>
        <dbReference type="EMBL" id="KRL84925.1"/>
    </source>
</evidence>
<organism evidence="1 2">
    <name type="scientific">Lacticaseibacillus pantheris DSM 15945 = JCM 12539 = NBRC 106106</name>
    <dbReference type="NCBI Taxonomy" id="1423783"/>
    <lineage>
        <taxon>Bacteria</taxon>
        <taxon>Bacillati</taxon>
        <taxon>Bacillota</taxon>
        <taxon>Bacilli</taxon>
        <taxon>Lactobacillales</taxon>
        <taxon>Lactobacillaceae</taxon>
        <taxon>Lacticaseibacillus</taxon>
    </lineage>
</organism>
<keyword evidence="2" id="KW-1185">Reference proteome</keyword>
<dbReference type="AlphaFoldDB" id="A0A0R1TUP4"/>